<dbReference type="InterPro" id="IPR036388">
    <property type="entry name" value="WH-like_DNA-bd_sf"/>
</dbReference>
<dbReference type="SUPFAM" id="SSF46785">
    <property type="entry name" value="Winged helix' DNA-binding domain"/>
    <property type="match status" value="1"/>
</dbReference>
<gene>
    <name evidence="6" type="ORF">GTZ99_15255</name>
</gene>
<organism evidence="6 7">
    <name type="scientific">Novosphingobium ovatum</name>
    <dbReference type="NCBI Taxonomy" id="1908523"/>
    <lineage>
        <taxon>Bacteria</taxon>
        <taxon>Pseudomonadati</taxon>
        <taxon>Pseudomonadota</taxon>
        <taxon>Alphaproteobacteria</taxon>
        <taxon>Sphingomonadales</taxon>
        <taxon>Sphingomonadaceae</taxon>
        <taxon>Novosphingobium</taxon>
    </lineage>
</organism>
<dbReference type="PANTHER" id="PTHR30537">
    <property type="entry name" value="HTH-TYPE TRANSCRIPTIONAL REGULATOR"/>
    <property type="match status" value="1"/>
</dbReference>
<dbReference type="InterPro" id="IPR058163">
    <property type="entry name" value="LysR-type_TF_proteobact-type"/>
</dbReference>
<dbReference type="Proteomes" id="UP000753724">
    <property type="component" value="Unassembled WGS sequence"/>
</dbReference>
<accession>A0ABW9XH67</accession>
<dbReference type="Gene3D" id="3.40.190.290">
    <property type="match status" value="1"/>
</dbReference>
<dbReference type="PROSITE" id="PS50931">
    <property type="entry name" value="HTH_LYSR"/>
    <property type="match status" value="1"/>
</dbReference>
<dbReference type="Pfam" id="PF03466">
    <property type="entry name" value="LysR_substrate"/>
    <property type="match status" value="1"/>
</dbReference>
<proteinExistence type="inferred from homology"/>
<dbReference type="InterPro" id="IPR036390">
    <property type="entry name" value="WH_DNA-bd_sf"/>
</dbReference>
<keyword evidence="4" id="KW-0804">Transcription</keyword>
<keyword evidence="2" id="KW-0805">Transcription regulation</keyword>
<dbReference type="CDD" id="cd08422">
    <property type="entry name" value="PBP2_CrgA_like"/>
    <property type="match status" value="1"/>
</dbReference>
<dbReference type="EMBL" id="JAAAPO010000007">
    <property type="protein sequence ID" value="NBC37911.1"/>
    <property type="molecule type" value="Genomic_DNA"/>
</dbReference>
<evidence type="ECO:0000256" key="3">
    <source>
        <dbReference type="ARBA" id="ARBA00023125"/>
    </source>
</evidence>
<evidence type="ECO:0000256" key="4">
    <source>
        <dbReference type="ARBA" id="ARBA00023163"/>
    </source>
</evidence>
<sequence>MSAISHLESLSGLSAFVATVEAGGFAPAARRLGLSSSAVGKAVARVEARLGLRLLNRTTRQVVMTFEGEQLYARATRLIDDLRDMESMMAAQRGAPVGRIRVSLPATLGRMVVIPHLAEFVACFPGIELDIGLDDRKVDLVEGGYDLAVRTGMLEDSGLIARRLAPHRFVLCAAPAYLAIRGEPLTPDDLAHHACLRFRYPSTGQLERWSFDGREMDRELGAGAVFNDGEAVVLAAQAGMGVAQLPDYAAAPALADGRLVALLPDQHCERGALWLVRPSHRASLPRVEAFATFLADTLHRAD</sequence>
<evidence type="ECO:0000256" key="1">
    <source>
        <dbReference type="ARBA" id="ARBA00009437"/>
    </source>
</evidence>
<dbReference type="SUPFAM" id="SSF53850">
    <property type="entry name" value="Periplasmic binding protein-like II"/>
    <property type="match status" value="1"/>
</dbReference>
<dbReference type="InterPro" id="IPR005119">
    <property type="entry name" value="LysR_subst-bd"/>
</dbReference>
<comment type="similarity">
    <text evidence="1">Belongs to the LysR transcriptional regulatory family.</text>
</comment>
<keyword evidence="7" id="KW-1185">Reference proteome</keyword>
<feature type="domain" description="HTH lysR-type" evidence="5">
    <location>
        <begin position="8"/>
        <end position="65"/>
    </location>
</feature>
<dbReference type="PANTHER" id="PTHR30537:SF5">
    <property type="entry name" value="HTH-TYPE TRANSCRIPTIONAL ACTIVATOR TTDR-RELATED"/>
    <property type="match status" value="1"/>
</dbReference>
<name>A0ABW9XH67_9SPHN</name>
<dbReference type="Gene3D" id="1.10.10.10">
    <property type="entry name" value="Winged helix-like DNA-binding domain superfamily/Winged helix DNA-binding domain"/>
    <property type="match status" value="1"/>
</dbReference>
<reference evidence="7" key="1">
    <citation type="submission" date="2020-01" db="EMBL/GenBank/DDBJ databases">
        <title>Sphingomonas sp. strain CSW-10.</title>
        <authorList>
            <person name="Chen W.-M."/>
        </authorList>
    </citation>
    <scope>NUCLEOTIDE SEQUENCE [LARGE SCALE GENOMIC DNA]</scope>
    <source>
        <strain evidence="7">FSY-8</strain>
    </source>
</reference>
<comment type="caution">
    <text evidence="6">The sequence shown here is derived from an EMBL/GenBank/DDBJ whole genome shotgun (WGS) entry which is preliminary data.</text>
</comment>
<dbReference type="InterPro" id="IPR000847">
    <property type="entry name" value="LysR_HTH_N"/>
</dbReference>
<keyword evidence="3" id="KW-0238">DNA-binding</keyword>
<evidence type="ECO:0000259" key="5">
    <source>
        <dbReference type="PROSITE" id="PS50931"/>
    </source>
</evidence>
<evidence type="ECO:0000256" key="2">
    <source>
        <dbReference type="ARBA" id="ARBA00023015"/>
    </source>
</evidence>
<evidence type="ECO:0000313" key="7">
    <source>
        <dbReference type="Proteomes" id="UP000753724"/>
    </source>
</evidence>
<protein>
    <submittedName>
        <fullName evidence="6">LysR family transcriptional regulator</fullName>
    </submittedName>
</protein>
<dbReference type="Pfam" id="PF00126">
    <property type="entry name" value="HTH_1"/>
    <property type="match status" value="1"/>
</dbReference>
<evidence type="ECO:0000313" key="6">
    <source>
        <dbReference type="EMBL" id="NBC37911.1"/>
    </source>
</evidence>